<proteinExistence type="predicted"/>
<dbReference type="AlphaFoldDB" id="A0A3M6QXD8"/>
<sequence length="154" mass="16212">MTNTSNDWTTDARSEIETERLGRALASQLRQGEAALGHDITARLRAARMQALEAHRKALATQPADQAIASSPSRSVWWKRLLAAVPIAAAGAGAIFMQGAVSDDGAAEIVDVDVKLLSGDVPPQAFADPAFLEYLKNRAQAPAAKAPAAATQQP</sequence>
<reference evidence="1 2" key="1">
    <citation type="submission" date="2018-10" db="EMBL/GenBank/DDBJ databases">
        <title>Draft genome of Cortibacter populi DSM10536.</title>
        <authorList>
            <person name="Bernier A.-M."/>
            <person name="Bernard K."/>
        </authorList>
    </citation>
    <scope>NUCLEOTIDE SEQUENCE [LARGE SCALE GENOMIC DNA]</scope>
    <source>
        <strain evidence="1 2">DSM 105136</strain>
    </source>
</reference>
<dbReference type="Pfam" id="PF12279">
    <property type="entry name" value="DUF3619"/>
    <property type="match status" value="1"/>
</dbReference>
<dbReference type="RefSeq" id="WP_122225784.1">
    <property type="nucleotide sequence ID" value="NZ_RDQO01000001.1"/>
</dbReference>
<evidence type="ECO:0000313" key="2">
    <source>
        <dbReference type="Proteomes" id="UP000278006"/>
    </source>
</evidence>
<name>A0A3M6QXD8_9BURK</name>
<organism evidence="1 2">
    <name type="scientific">Corticibacter populi</name>
    <dbReference type="NCBI Taxonomy" id="1550736"/>
    <lineage>
        <taxon>Bacteria</taxon>
        <taxon>Pseudomonadati</taxon>
        <taxon>Pseudomonadota</taxon>
        <taxon>Betaproteobacteria</taxon>
        <taxon>Burkholderiales</taxon>
        <taxon>Comamonadaceae</taxon>
        <taxon>Corticibacter</taxon>
    </lineage>
</organism>
<keyword evidence="2" id="KW-1185">Reference proteome</keyword>
<comment type="caution">
    <text evidence="1">The sequence shown here is derived from an EMBL/GenBank/DDBJ whole genome shotgun (WGS) entry which is preliminary data.</text>
</comment>
<accession>A0A3M6QXD8</accession>
<dbReference type="EMBL" id="RDQO01000001">
    <property type="protein sequence ID" value="RMX07663.1"/>
    <property type="molecule type" value="Genomic_DNA"/>
</dbReference>
<evidence type="ECO:0000313" key="1">
    <source>
        <dbReference type="EMBL" id="RMX07663.1"/>
    </source>
</evidence>
<gene>
    <name evidence="1" type="ORF">D8I35_00495</name>
</gene>
<dbReference type="Proteomes" id="UP000278006">
    <property type="component" value="Unassembled WGS sequence"/>
</dbReference>
<protein>
    <submittedName>
        <fullName evidence="1">DUF3619 family protein</fullName>
    </submittedName>
</protein>
<dbReference type="InterPro" id="IPR022064">
    <property type="entry name" value="DUF3619"/>
</dbReference>
<dbReference type="OrthoDB" id="8562153at2"/>